<evidence type="ECO:0000313" key="1">
    <source>
        <dbReference type="EMBL" id="SVB96318.1"/>
    </source>
</evidence>
<feature type="non-terminal residue" evidence="1">
    <location>
        <position position="1"/>
    </location>
</feature>
<sequence length="204" mass="22610">AEKVIDHFEAKLAEMSGAGVELKGLNLARSVIGDALDQLNDQLRNHVSERAGSLWKGLPPGKKDKGLTMTVGEEGLLFWRGNSNQKSVSGAQGVTACYAATTAICRLGSYSVPLVADTPFAGWDNDILPHWEETVVSLFDQWVVLVNKQEAETFLLKLWKENFPPSDTFIASMLEYDKFEEDEGRMLRFSEDPDVFRDLAVGDI</sequence>
<reference evidence="1" key="1">
    <citation type="submission" date="2018-05" db="EMBL/GenBank/DDBJ databases">
        <authorList>
            <person name="Lanie J.A."/>
            <person name="Ng W.-L."/>
            <person name="Kazmierczak K.M."/>
            <person name="Andrzejewski T.M."/>
            <person name="Davidsen T.M."/>
            <person name="Wayne K.J."/>
            <person name="Tettelin H."/>
            <person name="Glass J.I."/>
            <person name="Rusch D."/>
            <person name="Podicherti R."/>
            <person name="Tsui H.-C.T."/>
            <person name="Winkler M.E."/>
        </authorList>
    </citation>
    <scope>NUCLEOTIDE SEQUENCE</scope>
</reference>
<dbReference type="AlphaFoldDB" id="A0A382I9Y9"/>
<gene>
    <name evidence="1" type="ORF">METZ01_LOCUS249172</name>
</gene>
<protein>
    <submittedName>
        <fullName evidence="1">Uncharacterized protein</fullName>
    </submittedName>
</protein>
<dbReference type="EMBL" id="UINC01066034">
    <property type="protein sequence ID" value="SVB96318.1"/>
    <property type="molecule type" value="Genomic_DNA"/>
</dbReference>
<accession>A0A382I9Y9</accession>
<organism evidence="1">
    <name type="scientific">marine metagenome</name>
    <dbReference type="NCBI Taxonomy" id="408172"/>
    <lineage>
        <taxon>unclassified sequences</taxon>
        <taxon>metagenomes</taxon>
        <taxon>ecological metagenomes</taxon>
    </lineage>
</organism>
<proteinExistence type="predicted"/>
<name>A0A382I9Y9_9ZZZZ</name>